<sequence length="117" mass="12398">MPQITLADIKEAADRKFGPLVIDMGDGQSVTLLNPLRMPKTARTKLTALQKELDGEDATDESAEAALPKIVRLVAASKADADRLLAAVGDDLATMQEIFEEYAKATQPGEASASPTS</sequence>
<protein>
    <recommendedName>
        <fullName evidence="3">Tail assembly chaperone</fullName>
    </recommendedName>
</protein>
<dbReference type="AlphaFoldDB" id="A0A1G8KCQ1"/>
<evidence type="ECO:0000313" key="2">
    <source>
        <dbReference type="Proteomes" id="UP000198923"/>
    </source>
</evidence>
<dbReference type="STRING" id="504805.SAMN05421505_14934"/>
<dbReference type="Pfam" id="PF17388">
    <property type="entry name" value="GP24_25"/>
    <property type="match status" value="1"/>
</dbReference>
<keyword evidence="2" id="KW-1185">Reference proteome</keyword>
<proteinExistence type="predicted"/>
<dbReference type="Proteomes" id="UP000198923">
    <property type="component" value="Unassembled WGS sequence"/>
</dbReference>
<organism evidence="1 2">
    <name type="scientific">Sinosporangium album</name>
    <dbReference type="NCBI Taxonomy" id="504805"/>
    <lineage>
        <taxon>Bacteria</taxon>
        <taxon>Bacillati</taxon>
        <taxon>Actinomycetota</taxon>
        <taxon>Actinomycetes</taxon>
        <taxon>Streptosporangiales</taxon>
        <taxon>Streptosporangiaceae</taxon>
        <taxon>Sinosporangium</taxon>
    </lineage>
</organism>
<dbReference type="RefSeq" id="WP_093175653.1">
    <property type="nucleotide sequence ID" value="NZ_FNCN01000049.1"/>
</dbReference>
<evidence type="ECO:0000313" key="1">
    <source>
        <dbReference type="EMBL" id="SDI41191.1"/>
    </source>
</evidence>
<dbReference type="EMBL" id="FNCN01000049">
    <property type="protein sequence ID" value="SDI41191.1"/>
    <property type="molecule type" value="Genomic_DNA"/>
</dbReference>
<dbReference type="InterPro" id="IPR020132">
    <property type="entry name" value="Gp24/Gp25"/>
</dbReference>
<name>A0A1G8KCQ1_9ACTN</name>
<dbReference type="OrthoDB" id="3394464at2"/>
<evidence type="ECO:0008006" key="3">
    <source>
        <dbReference type="Google" id="ProtNLM"/>
    </source>
</evidence>
<reference evidence="1 2" key="1">
    <citation type="submission" date="2016-10" db="EMBL/GenBank/DDBJ databases">
        <authorList>
            <person name="de Groot N.N."/>
        </authorList>
    </citation>
    <scope>NUCLEOTIDE SEQUENCE [LARGE SCALE GENOMIC DNA]</scope>
    <source>
        <strain evidence="1 2">CPCC 201354</strain>
    </source>
</reference>
<accession>A0A1G8KCQ1</accession>
<gene>
    <name evidence="1" type="ORF">SAMN05421505_14934</name>
</gene>